<evidence type="ECO:0000313" key="6">
    <source>
        <dbReference type="Proteomes" id="UP000067434"/>
    </source>
</evidence>
<evidence type="ECO:0000256" key="2">
    <source>
        <dbReference type="ARBA" id="ARBA00022723"/>
    </source>
</evidence>
<feature type="domain" description="Amidohydrolase-related" evidence="4">
    <location>
        <begin position="60"/>
        <end position="410"/>
    </location>
</feature>
<dbReference type="Proteomes" id="UP000067434">
    <property type="component" value="Chromosome"/>
</dbReference>
<sequence length="429" mass="47177">MMRISGDTTVDLVLIGKALIEGSFLEAAVAIDDGVIVGISKPSLAPNSVSRVEFGEKFLLLPGMVDIHVHMREPGLEYKEDWGSGSRAAVKGGVTMVVDMPNNVPPANNCSVLQEKLQRASARSLVDFAFYAGFNPLVEELERCRGLFVGFKLYPEDLYSPGARNVFSYASRYGLPVVVHAENPSLFRESKLHSDARPPEAEESAVKHALMLSRESNAWLHVTHLSTSGALMSVLEAKVTPGGRVTFDVTPHHCLLSDELYRGEKRGIAVVNPPLRPEGERASIYTSLRNMLPDAIVTDHAPHRIEEKTSEKPSPGFPGLETALHLLFREILEGRLGLEVLELYSRRPARLLGVKKGVLGEGFEGDVVVVSKEEWVVRGEDFESKAKYSPFEGWRLPTKTYAVYIRGEPVYIAGQFMTSKGGRLAVPRG</sequence>
<comment type="cofactor">
    <cofactor evidence="1">
        <name>Zn(2+)</name>
        <dbReference type="ChEBI" id="CHEBI:29105"/>
    </cofactor>
</comment>
<dbReference type="GO" id="GO:0006145">
    <property type="term" value="P:purine nucleobase catabolic process"/>
    <property type="evidence" value="ECO:0007669"/>
    <property type="project" value="TreeGrafter"/>
</dbReference>
<dbReference type="AlphaFoldDB" id="A0A0F7FI63"/>
<dbReference type="NCBIfam" id="TIGR00857">
    <property type="entry name" value="pyrC_multi"/>
    <property type="match status" value="1"/>
</dbReference>
<protein>
    <recommendedName>
        <fullName evidence="4">Amidohydrolase-related domain-containing protein</fullName>
    </recommendedName>
</protein>
<evidence type="ECO:0000256" key="3">
    <source>
        <dbReference type="ARBA" id="ARBA00022801"/>
    </source>
</evidence>
<dbReference type="InterPro" id="IPR006680">
    <property type="entry name" value="Amidohydro-rel"/>
</dbReference>
<dbReference type="GO" id="GO:0046872">
    <property type="term" value="F:metal ion binding"/>
    <property type="evidence" value="ECO:0007669"/>
    <property type="project" value="UniProtKB-KW"/>
</dbReference>
<gene>
    <name evidence="5" type="ORF">MA03_04005</name>
</gene>
<keyword evidence="6" id="KW-1185">Reference proteome</keyword>
<dbReference type="RefSeq" id="WP_052884043.1">
    <property type="nucleotide sequence ID" value="NZ_CP009961.1"/>
</dbReference>
<evidence type="ECO:0000259" key="4">
    <source>
        <dbReference type="Pfam" id="PF01979"/>
    </source>
</evidence>
<dbReference type="PATRIC" id="fig|1550241.5.peg.853"/>
<evidence type="ECO:0000256" key="1">
    <source>
        <dbReference type="ARBA" id="ARBA00001947"/>
    </source>
</evidence>
<dbReference type="SUPFAM" id="SSF51556">
    <property type="entry name" value="Metallo-dependent hydrolases"/>
    <property type="match status" value="1"/>
</dbReference>
<dbReference type="InterPro" id="IPR050138">
    <property type="entry name" value="DHOase/Allantoinase_Hydrolase"/>
</dbReference>
<proteinExistence type="predicted"/>
<dbReference type="InterPro" id="IPR002195">
    <property type="entry name" value="Dihydroorotase_CS"/>
</dbReference>
<dbReference type="OrthoDB" id="8791at2157"/>
<evidence type="ECO:0000313" key="5">
    <source>
        <dbReference type="EMBL" id="AKG38615.1"/>
    </source>
</evidence>
<keyword evidence="2" id="KW-0479">Metal-binding</keyword>
<keyword evidence="3" id="KW-0378">Hydrolase</keyword>
<name>A0A0F7FI63_9CREN</name>
<dbReference type="PANTHER" id="PTHR43668">
    <property type="entry name" value="ALLANTOINASE"/>
    <property type="match status" value="1"/>
</dbReference>
<dbReference type="EMBL" id="CP009961">
    <property type="protein sequence ID" value="AKG38615.1"/>
    <property type="molecule type" value="Genomic_DNA"/>
</dbReference>
<dbReference type="GeneID" id="25401366"/>
<dbReference type="PROSITE" id="PS00483">
    <property type="entry name" value="DIHYDROOROTASE_2"/>
    <property type="match status" value="1"/>
</dbReference>
<dbReference type="Gene3D" id="3.20.20.140">
    <property type="entry name" value="Metal-dependent hydrolases"/>
    <property type="match status" value="1"/>
</dbReference>
<dbReference type="Pfam" id="PF01979">
    <property type="entry name" value="Amidohydro_1"/>
    <property type="match status" value="1"/>
</dbReference>
<dbReference type="GO" id="GO:0004038">
    <property type="term" value="F:allantoinase activity"/>
    <property type="evidence" value="ECO:0007669"/>
    <property type="project" value="TreeGrafter"/>
</dbReference>
<dbReference type="SUPFAM" id="SSF51338">
    <property type="entry name" value="Composite domain of metallo-dependent hydrolases"/>
    <property type="match status" value="1"/>
</dbReference>
<organism evidence="5 6">
    <name type="scientific">Infirmifilum uzonense</name>
    <dbReference type="NCBI Taxonomy" id="1550241"/>
    <lineage>
        <taxon>Archaea</taxon>
        <taxon>Thermoproteota</taxon>
        <taxon>Thermoprotei</taxon>
        <taxon>Thermofilales</taxon>
        <taxon>Thermofilaceae</taxon>
        <taxon>Infirmifilum</taxon>
    </lineage>
</organism>
<dbReference type="PANTHER" id="PTHR43668:SF2">
    <property type="entry name" value="ALLANTOINASE"/>
    <property type="match status" value="1"/>
</dbReference>
<dbReference type="HOGENOM" id="CLU_015572_1_1_2"/>
<dbReference type="KEGG" id="thf:MA03_04005"/>
<reference evidence="5 6" key="1">
    <citation type="journal article" date="2015" name="Stand. Genomic Sci.">
        <title>Complete genome sequence of and proposal of Thermofilum uzonense sp. nov. a novel hyperthermophilic crenarchaeon and emended description of the genus Thermofilum.</title>
        <authorList>
            <person name="Toshchakov S.V."/>
            <person name="Korzhenkov A.A."/>
            <person name="Samarov N.I."/>
            <person name="Mazunin I.O."/>
            <person name="Mozhey O.I."/>
            <person name="Shmyr I.S."/>
            <person name="Derbikova K.S."/>
            <person name="Taranov E.A."/>
            <person name="Dominova I.N."/>
            <person name="Bonch-Osmolovskaya E.A."/>
            <person name="Patrushev M.V."/>
            <person name="Podosokorskaya O.A."/>
            <person name="Kublanov I.V."/>
        </authorList>
    </citation>
    <scope>NUCLEOTIDE SEQUENCE [LARGE SCALE GENOMIC DNA]</scope>
    <source>
        <strain evidence="5 6">1807-2</strain>
    </source>
</reference>
<accession>A0A0F7FI63</accession>
<dbReference type="GO" id="GO:0005737">
    <property type="term" value="C:cytoplasm"/>
    <property type="evidence" value="ECO:0007669"/>
    <property type="project" value="TreeGrafter"/>
</dbReference>
<dbReference type="InterPro" id="IPR032466">
    <property type="entry name" value="Metal_Hydrolase"/>
</dbReference>
<dbReference type="InterPro" id="IPR011059">
    <property type="entry name" value="Metal-dep_hydrolase_composite"/>
</dbReference>
<dbReference type="STRING" id="1550241.MA03_04005"/>